<keyword evidence="4 5" id="KW-0539">Nucleus</keyword>
<evidence type="ECO:0000256" key="3">
    <source>
        <dbReference type="ARBA" id="ARBA00023163"/>
    </source>
</evidence>
<protein>
    <submittedName>
        <fullName evidence="8">Orphan Fox-1</fullName>
    </submittedName>
</protein>
<feature type="compositionally biased region" description="Acidic residues" evidence="6">
    <location>
        <begin position="226"/>
        <end position="235"/>
    </location>
</feature>
<dbReference type="AlphaFoldDB" id="A0A6F9DD18"/>
<keyword evidence="2 5" id="KW-0238">DNA-binding</keyword>
<dbReference type="InterPro" id="IPR036388">
    <property type="entry name" value="WH-like_DNA-bd_sf"/>
</dbReference>
<comment type="subcellular location">
    <subcellularLocation>
        <location evidence="5">Nucleus</location>
    </subcellularLocation>
</comment>
<sequence>MVLYTKTKLSSPMVSISRSGKVMSLEKWKTDWFHEISELFHVTTDQVAAQINTCKPTFEKVRAIESKARLNTVLSLIERYIRGQLLVTSSSTKRKPIALNANNSNNRSASTNWDHLDELKTSGVMPWTMVDPNEVCPVDHTYQARSPEICKSSYNLEEAVELLSGDYAMDDAASSIDLESSEDSSSLPSSDEKDAVASPPQRPKLLLMVNGTAPLSRKRKRTSEKEVDEFADDAQQENTPVQSSSVVSLKNSGKLTHLLIPVSRSQLGNESKLTHARQGLSKVLQGQSQKLPPANVLLKRIEIPASSIQRQKLLKGANLKVEKPITDLETKPSDFSNEIFPNGALSELTDNTIGDDMFSFLENEESPLTSADLRMTSAEMQMQSLSSLFSQARPTKLTDIQNKMNTINSQHLQFNVPPVKPKRKYTKHQKKADGSENQTVENEFSKPPLPYNQLIYLVFKQNNFCQLTVRNIYKCIRLWFPYYEHAHQTWQNAVRHQLCCCKDYEKITLSPDSVADKGGKCAWKIRDQVSLKKLDEDLLAHLDKNDVIFGIRNSMLDCDVFDSIFGDILNRHKNRKTVEQRIDEAILDM</sequence>
<evidence type="ECO:0000313" key="8">
    <source>
        <dbReference type="EMBL" id="CAB3246972.1"/>
    </source>
</evidence>
<dbReference type="PANTHER" id="PTHR46789:SF2">
    <property type="entry name" value="FORKHEAD BOX PROTEIN R2"/>
    <property type="match status" value="1"/>
</dbReference>
<proteinExistence type="evidence at transcript level"/>
<evidence type="ECO:0000256" key="6">
    <source>
        <dbReference type="SAM" id="MobiDB-lite"/>
    </source>
</evidence>
<dbReference type="EMBL" id="LR785259">
    <property type="protein sequence ID" value="CAB3246972.1"/>
    <property type="molecule type" value="mRNA"/>
</dbReference>
<dbReference type="InterPro" id="IPR030456">
    <property type="entry name" value="TF_fork_head_CS_2"/>
</dbReference>
<dbReference type="SUPFAM" id="SSF46785">
    <property type="entry name" value="Winged helix' DNA-binding domain"/>
    <property type="match status" value="1"/>
</dbReference>
<dbReference type="PANTHER" id="PTHR46789">
    <property type="entry name" value="FORKHEAD BOX PROTEIN R1"/>
    <property type="match status" value="1"/>
</dbReference>
<dbReference type="InterPro" id="IPR001766">
    <property type="entry name" value="Fork_head_dom"/>
</dbReference>
<dbReference type="Gene3D" id="1.10.10.10">
    <property type="entry name" value="Winged helix-like DNA-binding domain superfamily/Winged helix DNA-binding domain"/>
    <property type="match status" value="1"/>
</dbReference>
<feature type="compositionally biased region" description="Polar residues" evidence="6">
    <location>
        <begin position="236"/>
        <end position="247"/>
    </location>
</feature>
<evidence type="ECO:0000256" key="4">
    <source>
        <dbReference type="ARBA" id="ARBA00023242"/>
    </source>
</evidence>
<dbReference type="Pfam" id="PF00250">
    <property type="entry name" value="Forkhead"/>
    <property type="match status" value="1"/>
</dbReference>
<dbReference type="GO" id="GO:0003700">
    <property type="term" value="F:DNA-binding transcription factor activity"/>
    <property type="evidence" value="ECO:0007669"/>
    <property type="project" value="InterPro"/>
</dbReference>
<dbReference type="InterPro" id="IPR052328">
    <property type="entry name" value="FOX_transcription_regulators"/>
</dbReference>
<name>A0A6F9DD18_9ASCI</name>
<dbReference type="SMART" id="SM00339">
    <property type="entry name" value="FH"/>
    <property type="match status" value="1"/>
</dbReference>
<feature type="region of interest" description="Disordered" evidence="6">
    <location>
        <begin position="176"/>
        <end position="247"/>
    </location>
</feature>
<accession>A0A6F9DD18</accession>
<feature type="DNA-binding region" description="Fork-head" evidence="5">
    <location>
        <begin position="446"/>
        <end position="544"/>
    </location>
</feature>
<dbReference type="PROSITE" id="PS50039">
    <property type="entry name" value="FORK_HEAD_3"/>
    <property type="match status" value="1"/>
</dbReference>
<gene>
    <name evidence="8" type="primary">Foxtun1</name>
</gene>
<dbReference type="InterPro" id="IPR036390">
    <property type="entry name" value="WH_DNA-bd_sf"/>
</dbReference>
<evidence type="ECO:0000256" key="1">
    <source>
        <dbReference type="ARBA" id="ARBA00023015"/>
    </source>
</evidence>
<feature type="domain" description="Fork-head" evidence="7">
    <location>
        <begin position="446"/>
        <end position="544"/>
    </location>
</feature>
<dbReference type="GO" id="GO:1990837">
    <property type="term" value="F:sequence-specific double-stranded DNA binding"/>
    <property type="evidence" value="ECO:0007669"/>
    <property type="project" value="TreeGrafter"/>
</dbReference>
<keyword evidence="3" id="KW-0804">Transcription</keyword>
<evidence type="ECO:0000256" key="5">
    <source>
        <dbReference type="PROSITE-ProRule" id="PRU00089"/>
    </source>
</evidence>
<dbReference type="GO" id="GO:0005634">
    <property type="term" value="C:nucleus"/>
    <property type="evidence" value="ECO:0007669"/>
    <property type="project" value="UniProtKB-SubCell"/>
</dbReference>
<evidence type="ECO:0000256" key="2">
    <source>
        <dbReference type="ARBA" id="ARBA00023125"/>
    </source>
</evidence>
<organism evidence="8">
    <name type="scientific">Phallusia mammillata</name>
    <dbReference type="NCBI Taxonomy" id="59560"/>
    <lineage>
        <taxon>Eukaryota</taxon>
        <taxon>Metazoa</taxon>
        <taxon>Chordata</taxon>
        <taxon>Tunicata</taxon>
        <taxon>Ascidiacea</taxon>
        <taxon>Phlebobranchia</taxon>
        <taxon>Ascidiidae</taxon>
        <taxon>Phallusia</taxon>
    </lineage>
</organism>
<dbReference type="PROSITE" id="PS00658">
    <property type="entry name" value="FORK_HEAD_2"/>
    <property type="match status" value="1"/>
</dbReference>
<feature type="compositionally biased region" description="Low complexity" evidence="6">
    <location>
        <begin position="176"/>
        <end position="189"/>
    </location>
</feature>
<reference evidence="8" key="1">
    <citation type="submission" date="2020-04" db="EMBL/GenBank/DDBJ databases">
        <authorList>
            <person name="Neveu A P."/>
        </authorList>
    </citation>
    <scope>NUCLEOTIDE SEQUENCE</scope>
    <source>
        <tissue evidence="8">Whole embryo</tissue>
    </source>
</reference>
<keyword evidence="1" id="KW-0805">Transcription regulation</keyword>
<evidence type="ECO:0000259" key="7">
    <source>
        <dbReference type="PROSITE" id="PS50039"/>
    </source>
</evidence>
<dbReference type="PRINTS" id="PR00053">
    <property type="entry name" value="FORKHEAD"/>
</dbReference>